<dbReference type="InterPro" id="IPR005094">
    <property type="entry name" value="Endonuclease_MobA/VirD2"/>
</dbReference>
<evidence type="ECO:0000256" key="1">
    <source>
        <dbReference type="SAM" id="MobiDB-lite"/>
    </source>
</evidence>
<gene>
    <name evidence="3" type="ORF">I4I81_11875</name>
</gene>
<accession>A0ABS6URU3</accession>
<proteinExistence type="predicted"/>
<keyword evidence="4" id="KW-1185">Reference proteome</keyword>
<evidence type="ECO:0000313" key="3">
    <source>
        <dbReference type="EMBL" id="MBW0134952.1"/>
    </source>
</evidence>
<feature type="region of interest" description="Disordered" evidence="1">
    <location>
        <begin position="438"/>
        <end position="461"/>
    </location>
</feature>
<protein>
    <recommendedName>
        <fullName evidence="2">MobA/VirD2-like nuclease domain-containing protein</fullName>
    </recommendedName>
</protein>
<sequence>MVHGWNVGGLVTYLMGPGRAQEHVDPRVIATWDGREAVWQPEPESGPAALIRALNAPALAAGLPSRSIEGKRGYVWHCSARVAAGDRVLSDGEWAEIARELLDGSGVAARGDAGGPRWAAVRHADDHIHIAVVLVRQDDCRRFWPSWDYPRLRATANRIEKRLGLTITAAADGTAAKAPGRGETEKALRQGREPARVELARAVRKAAVASTGVEEFVGALEAAGYVVALRRAPSGDPLGFTVGRRGDVTAAGDQVLYSGSKLAPDLSLPRLMASWRQMGGGREVRAPVDVARIRVDRARGAVRAARGGRGREDPGEIAHAALDVLTAVGGWSPALASAAEEFDRAARSPRGHRAGDCVSGVGLRRVARQLLRQRRTVRVSGDPAAASVALAVAVAALLREIALWQREVGRPHQARAADAAATQVGRWVGTWSLRQRDESHEPGLFDHAGVDRRPRAETPAR</sequence>
<feature type="region of interest" description="Disordered" evidence="1">
    <location>
        <begin position="174"/>
        <end position="193"/>
    </location>
</feature>
<evidence type="ECO:0000259" key="2">
    <source>
        <dbReference type="Pfam" id="PF03432"/>
    </source>
</evidence>
<feature type="domain" description="MobA/VirD2-like nuclease" evidence="2">
    <location>
        <begin position="74"/>
        <end position="165"/>
    </location>
</feature>
<name>A0ABS6URU3_9PSEU</name>
<organism evidence="3 4">
    <name type="scientific">Pseudonocardia abyssalis</name>
    <dbReference type="NCBI Taxonomy" id="2792008"/>
    <lineage>
        <taxon>Bacteria</taxon>
        <taxon>Bacillati</taxon>
        <taxon>Actinomycetota</taxon>
        <taxon>Actinomycetes</taxon>
        <taxon>Pseudonocardiales</taxon>
        <taxon>Pseudonocardiaceae</taxon>
        <taxon>Pseudonocardia</taxon>
    </lineage>
</organism>
<feature type="compositionally biased region" description="Basic and acidic residues" evidence="1">
    <location>
        <begin position="180"/>
        <end position="193"/>
    </location>
</feature>
<evidence type="ECO:0000313" key="4">
    <source>
        <dbReference type="Proteomes" id="UP000694287"/>
    </source>
</evidence>
<dbReference type="Pfam" id="PF03432">
    <property type="entry name" value="Relaxase"/>
    <property type="match status" value="1"/>
</dbReference>
<reference evidence="3 4" key="1">
    <citation type="submission" date="2020-11" db="EMBL/GenBank/DDBJ databases">
        <title>Pseudonocardia abyssalis sp. nov. and Pseudonocardia oceani sp. nov., description and phylogenomic analysis of two novel actinomycetes isolated from the deep Southern Ocean.</title>
        <authorList>
            <person name="Parra J."/>
        </authorList>
    </citation>
    <scope>NUCLEOTIDE SEQUENCE [LARGE SCALE GENOMIC DNA]</scope>
    <source>
        <strain evidence="3 4">KRD-168</strain>
    </source>
</reference>
<dbReference type="Proteomes" id="UP000694287">
    <property type="component" value="Unassembled WGS sequence"/>
</dbReference>
<comment type="caution">
    <text evidence="3">The sequence shown here is derived from an EMBL/GenBank/DDBJ whole genome shotgun (WGS) entry which is preliminary data.</text>
</comment>
<dbReference type="EMBL" id="JADQDK010000001">
    <property type="protein sequence ID" value="MBW0134952.1"/>
    <property type="molecule type" value="Genomic_DNA"/>
</dbReference>